<evidence type="ECO:0000313" key="4">
    <source>
        <dbReference type="Proteomes" id="UP000194286"/>
    </source>
</evidence>
<dbReference type="RefSeq" id="WP_086136045.1">
    <property type="nucleotide sequence ID" value="NZ_MIMF01000110.1"/>
</dbReference>
<protein>
    <submittedName>
        <fullName evidence="1">Uncharacterized protein</fullName>
    </submittedName>
</protein>
<dbReference type="EMBL" id="MIMU01000118">
    <property type="protein sequence ID" value="OTA82527.1"/>
    <property type="molecule type" value="Genomic_DNA"/>
</dbReference>
<evidence type="ECO:0000313" key="1">
    <source>
        <dbReference type="EMBL" id="OTA82527.1"/>
    </source>
</evidence>
<dbReference type="Proteomes" id="UP000194219">
    <property type="component" value="Unassembled WGS sequence"/>
</dbReference>
<evidence type="ECO:0000313" key="3">
    <source>
        <dbReference type="Proteomes" id="UP000194219"/>
    </source>
</evidence>
<comment type="caution">
    <text evidence="1">The sequence shown here is derived from an EMBL/GenBank/DDBJ whole genome shotgun (WGS) entry which is preliminary data.</text>
</comment>
<dbReference type="AlphaFoldDB" id="A0A1Y2UJV1"/>
<dbReference type="EMBL" id="MIMV01000199">
    <property type="protein sequence ID" value="OTA84514.1"/>
    <property type="molecule type" value="Genomic_DNA"/>
</dbReference>
<gene>
    <name evidence="1" type="ORF">BHL82_08860</name>
    <name evidence="2" type="ORF">BHL83_07115</name>
</gene>
<proteinExistence type="predicted"/>
<dbReference type="Proteomes" id="UP000194286">
    <property type="component" value="Unassembled WGS sequence"/>
</dbReference>
<organism evidence="1 4">
    <name type="scientific">Limosilactobacillus reuteri</name>
    <name type="common">Lactobacillus reuteri</name>
    <dbReference type="NCBI Taxonomy" id="1598"/>
    <lineage>
        <taxon>Bacteria</taxon>
        <taxon>Bacillati</taxon>
        <taxon>Bacillota</taxon>
        <taxon>Bacilli</taxon>
        <taxon>Lactobacillales</taxon>
        <taxon>Lactobacillaceae</taxon>
        <taxon>Limosilactobacillus</taxon>
    </lineage>
</organism>
<sequence length="102" mass="11892">MDDDLVLYAKQNTTDAPMTEVRIDKRIDDDTNGPLDCLSPSCEAETCIFKADEIIAQMKHVWLENRTKKNAKRIIRELKWSNSPIEKHNRAHCDFNKFVRSL</sequence>
<reference evidence="2 3" key="2">
    <citation type="submission" date="2016-09" db="EMBL/GenBank/DDBJ databases">
        <title>Lactobacillus reuteri KLR3006, genome sequencing and assembly.</title>
        <authorList>
            <person name="Lee J.-Y."/>
            <person name="Kim E.B."/>
            <person name="Choi Y.-J."/>
        </authorList>
    </citation>
    <scope>NUCLEOTIDE SEQUENCE [LARGE SCALE GENOMIC DNA]</scope>
    <source>
        <strain evidence="2 3">KLR3006</strain>
    </source>
</reference>
<reference evidence="1 4" key="1">
    <citation type="submission" date="2016-09" db="EMBL/GenBank/DDBJ databases">
        <title>Lactobacillus reuteri KLR3005, genome sequencing and assembly.</title>
        <authorList>
            <person name="Lee J.-Y."/>
            <person name="Kim E.B."/>
            <person name="Choi Y.-J."/>
        </authorList>
    </citation>
    <scope>NUCLEOTIDE SEQUENCE [LARGE SCALE GENOMIC DNA]</scope>
    <source>
        <strain evidence="1 4">KLR3005</strain>
    </source>
</reference>
<accession>A0A1Y2UJV1</accession>
<evidence type="ECO:0000313" key="2">
    <source>
        <dbReference type="EMBL" id="OTA84514.1"/>
    </source>
</evidence>
<name>A0A1Y2UJV1_LIMRT</name>